<sequence>MERVINWSLGSNNVTAIERLPDGFVRSIVNLDAGDLLSLRTGFEKVLAGKNIRALFSIGNDLIIVDSDQLICFDTLTGTSETLTNVPENGTVAGTLFNEQLYLIIANQSYRIKDRVVKQWIIANPKVNLSIGKGNLQGGRYKIAVTSNGEEGEESGADIYFMDVPDNSSIQINSNARGNVYATEQNSETLYYQGIADNSYHIVSITSDTKRLATGNMYPFPYATNLTNYHGVIIGSIDNYLYFSAPFMPHLIRAERGFLQYPSPISIIAPVADGIYVVADKTYFISNLENDQINQIKVSDTDAIKGTYTPLPDGRAAWFCRYGQVVAGMSGEIATPNKGIYAPEVKQAGAAGYLEHNGRQLIVNSLDKNSHADNNLAIGDYWEIEIDGEVCTC</sequence>
<dbReference type="EMBL" id="CP067393">
    <property type="protein sequence ID" value="QQP85013.1"/>
    <property type="molecule type" value="Genomic_DNA"/>
</dbReference>
<proteinExistence type="predicted"/>
<name>A0A974NEG2_9GAMM</name>
<protein>
    <submittedName>
        <fullName evidence="1">Uncharacterized protein</fullName>
    </submittedName>
</protein>
<accession>A0A974NEG2</accession>
<keyword evidence="2" id="KW-1185">Reference proteome</keyword>
<dbReference type="KEGG" id="eaz:JHT90_11530"/>
<organism evidence="1 2">
    <name type="scientific">Entomomonas asaccharolytica</name>
    <dbReference type="NCBI Taxonomy" id="2785331"/>
    <lineage>
        <taxon>Bacteria</taxon>
        <taxon>Pseudomonadati</taxon>
        <taxon>Pseudomonadota</taxon>
        <taxon>Gammaproteobacteria</taxon>
        <taxon>Pseudomonadales</taxon>
        <taxon>Pseudomonadaceae</taxon>
        <taxon>Entomomonas</taxon>
    </lineage>
</organism>
<dbReference type="Proteomes" id="UP000595278">
    <property type="component" value="Chromosome"/>
</dbReference>
<dbReference type="AlphaFoldDB" id="A0A974NEG2"/>
<reference evidence="1 2" key="1">
    <citation type="submission" date="2021-01" db="EMBL/GenBank/DDBJ databases">
        <title>Entomomonas sp. F2A isolated from a house cricket (Acheta domesticus).</title>
        <authorList>
            <person name="Spergser J."/>
            <person name="Busse H.-J."/>
        </authorList>
    </citation>
    <scope>NUCLEOTIDE SEQUENCE [LARGE SCALE GENOMIC DNA]</scope>
    <source>
        <strain evidence="1 2">F2A</strain>
    </source>
</reference>
<evidence type="ECO:0000313" key="2">
    <source>
        <dbReference type="Proteomes" id="UP000595278"/>
    </source>
</evidence>
<dbReference type="RefSeq" id="WP_201091093.1">
    <property type="nucleotide sequence ID" value="NZ_CP067393.1"/>
</dbReference>
<evidence type="ECO:0000313" key="1">
    <source>
        <dbReference type="EMBL" id="QQP85013.1"/>
    </source>
</evidence>
<gene>
    <name evidence="1" type="ORF">JHT90_11530</name>
</gene>